<gene>
    <name evidence="2" type="ORF">HKI87_09g58910</name>
</gene>
<accession>A0AAX4PED7</accession>
<evidence type="ECO:0000313" key="3">
    <source>
        <dbReference type="Proteomes" id="UP001472866"/>
    </source>
</evidence>
<evidence type="ECO:0000313" key="2">
    <source>
        <dbReference type="EMBL" id="WZN64335.1"/>
    </source>
</evidence>
<dbReference type="Proteomes" id="UP001472866">
    <property type="component" value="Chromosome 09"/>
</dbReference>
<keyword evidence="3" id="KW-1185">Reference proteome</keyword>
<sequence length="149" mass="16473">MELGLSPWPRRVGPRRAPAASAVPDAEPPSPEDVSSGSVENEAESYQGRVDCTPPQPDGNNKSLADSLSREMVESVSHLTQAAAARRLGVSGSSICKYRKNYVVPVQKVRTRRDSVRSHRVWDEEALLTSFPFVSSGALKHREKTYRQR</sequence>
<evidence type="ECO:0000256" key="1">
    <source>
        <dbReference type="SAM" id="MobiDB-lite"/>
    </source>
</evidence>
<feature type="region of interest" description="Disordered" evidence="1">
    <location>
        <begin position="1"/>
        <end position="69"/>
    </location>
</feature>
<feature type="compositionally biased region" description="Low complexity" evidence="1">
    <location>
        <begin position="15"/>
        <end position="25"/>
    </location>
</feature>
<organism evidence="2 3">
    <name type="scientific">Chloropicon roscoffensis</name>
    <dbReference type="NCBI Taxonomy" id="1461544"/>
    <lineage>
        <taxon>Eukaryota</taxon>
        <taxon>Viridiplantae</taxon>
        <taxon>Chlorophyta</taxon>
        <taxon>Chloropicophyceae</taxon>
        <taxon>Chloropicales</taxon>
        <taxon>Chloropicaceae</taxon>
        <taxon>Chloropicon</taxon>
    </lineage>
</organism>
<dbReference type="EMBL" id="CP151509">
    <property type="protein sequence ID" value="WZN64335.1"/>
    <property type="molecule type" value="Genomic_DNA"/>
</dbReference>
<protein>
    <submittedName>
        <fullName evidence="2">Uncharacterized protein</fullName>
    </submittedName>
</protein>
<proteinExistence type="predicted"/>
<reference evidence="2 3" key="1">
    <citation type="submission" date="2024-03" db="EMBL/GenBank/DDBJ databases">
        <title>Complete genome sequence of the green alga Chloropicon roscoffensis RCC1871.</title>
        <authorList>
            <person name="Lemieux C."/>
            <person name="Pombert J.-F."/>
            <person name="Otis C."/>
            <person name="Turmel M."/>
        </authorList>
    </citation>
    <scope>NUCLEOTIDE SEQUENCE [LARGE SCALE GENOMIC DNA]</scope>
    <source>
        <strain evidence="2 3">RCC1871</strain>
    </source>
</reference>
<name>A0AAX4PED7_9CHLO</name>
<dbReference type="AlphaFoldDB" id="A0AAX4PED7"/>